<evidence type="ECO:0000313" key="3">
    <source>
        <dbReference type="Proteomes" id="UP001165080"/>
    </source>
</evidence>
<sequence length="229" mass="24849">MADAGKVVNTGAYGVVDEATTPTVRDQQQHMKKGTTLLEAVLPTRNAAGLPVLPPRTSGSKSKPSDWVRDQFDKENGICNHCGKKTRLTNVTHNKQHLLNTRVCSFSRSEEARKLAPSVPEVALILPCTNMRSPLQTSMISNALSANVDKATPPSQKRQAISFVDRMTTGEQETLEKAFALMLIVTNMPFHWAEQPIVSQSAGLNRLMELASLRSPPNPLPPAAATSPS</sequence>
<dbReference type="AlphaFoldDB" id="A0A9W6F276"/>
<protein>
    <submittedName>
        <fullName evidence="2">Uncharacterized protein</fullName>
    </submittedName>
</protein>
<organism evidence="2 3">
    <name type="scientific">Pleodorina starrii</name>
    <dbReference type="NCBI Taxonomy" id="330485"/>
    <lineage>
        <taxon>Eukaryota</taxon>
        <taxon>Viridiplantae</taxon>
        <taxon>Chlorophyta</taxon>
        <taxon>core chlorophytes</taxon>
        <taxon>Chlorophyceae</taxon>
        <taxon>CS clade</taxon>
        <taxon>Chlamydomonadales</taxon>
        <taxon>Volvocaceae</taxon>
        <taxon>Pleodorina</taxon>
    </lineage>
</organism>
<comment type="caution">
    <text evidence="2">The sequence shown here is derived from an EMBL/GenBank/DDBJ whole genome shotgun (WGS) entry which is preliminary data.</text>
</comment>
<reference evidence="2 3" key="1">
    <citation type="journal article" date="2023" name="Commun. Biol.">
        <title>Reorganization of the ancestral sex-determining regions during the evolution of trioecy in Pleodorina starrii.</title>
        <authorList>
            <person name="Takahashi K."/>
            <person name="Suzuki S."/>
            <person name="Kawai-Toyooka H."/>
            <person name="Yamamoto K."/>
            <person name="Hamaji T."/>
            <person name="Ootsuki R."/>
            <person name="Yamaguchi H."/>
            <person name="Kawachi M."/>
            <person name="Higashiyama T."/>
            <person name="Nozaki H."/>
        </authorList>
    </citation>
    <scope>NUCLEOTIDE SEQUENCE [LARGE SCALE GENOMIC DNA]</scope>
    <source>
        <strain evidence="2 3">NIES-4479</strain>
    </source>
</reference>
<gene>
    <name evidence="2" type="primary">PLEST007029</name>
    <name evidence="2" type="ORF">PLESTB_000760000</name>
</gene>
<feature type="region of interest" description="Disordered" evidence="1">
    <location>
        <begin position="46"/>
        <end position="66"/>
    </location>
</feature>
<evidence type="ECO:0000313" key="2">
    <source>
        <dbReference type="EMBL" id="GLC53534.1"/>
    </source>
</evidence>
<proteinExistence type="predicted"/>
<dbReference type="EMBL" id="BRXU01000008">
    <property type="protein sequence ID" value="GLC53534.1"/>
    <property type="molecule type" value="Genomic_DNA"/>
</dbReference>
<accession>A0A9W6F276</accession>
<dbReference type="Proteomes" id="UP001165080">
    <property type="component" value="Unassembled WGS sequence"/>
</dbReference>
<evidence type="ECO:0000256" key="1">
    <source>
        <dbReference type="SAM" id="MobiDB-lite"/>
    </source>
</evidence>
<name>A0A9W6F276_9CHLO</name>
<keyword evidence="3" id="KW-1185">Reference proteome</keyword>